<dbReference type="InterPro" id="IPR029063">
    <property type="entry name" value="SAM-dependent_MTases_sf"/>
</dbReference>
<dbReference type="PANTHER" id="PTHR43861:SF6">
    <property type="entry name" value="METHYLTRANSFERASE TYPE 11"/>
    <property type="match status" value="1"/>
</dbReference>
<keyword evidence="2" id="KW-0489">Methyltransferase</keyword>
<dbReference type="GO" id="GO:0032259">
    <property type="term" value="P:methylation"/>
    <property type="evidence" value="ECO:0007669"/>
    <property type="project" value="UniProtKB-KW"/>
</dbReference>
<protein>
    <submittedName>
        <fullName evidence="2">Methyltransferase domain-containing protein</fullName>
    </submittedName>
</protein>
<feature type="domain" description="Methyltransferase type 11" evidence="1">
    <location>
        <begin position="85"/>
        <end position="177"/>
    </location>
</feature>
<dbReference type="Gene3D" id="3.40.50.150">
    <property type="entry name" value="Vaccinia Virus protein VP39"/>
    <property type="match status" value="1"/>
</dbReference>
<organism evidence="2">
    <name type="scientific">Ignavibacterium album</name>
    <dbReference type="NCBI Taxonomy" id="591197"/>
    <lineage>
        <taxon>Bacteria</taxon>
        <taxon>Pseudomonadati</taxon>
        <taxon>Ignavibacteriota</taxon>
        <taxon>Ignavibacteria</taxon>
        <taxon>Ignavibacteriales</taxon>
        <taxon>Ignavibacteriaceae</taxon>
        <taxon>Ignavibacterium</taxon>
    </lineage>
</organism>
<dbReference type="CDD" id="cd02440">
    <property type="entry name" value="AdoMet_MTases"/>
    <property type="match status" value="1"/>
</dbReference>
<dbReference type="PANTHER" id="PTHR43861">
    <property type="entry name" value="TRANS-ACONITATE 2-METHYLTRANSFERASE-RELATED"/>
    <property type="match status" value="1"/>
</dbReference>
<dbReference type="EMBL" id="DSUJ01000011">
    <property type="protein sequence ID" value="HFI92573.1"/>
    <property type="molecule type" value="Genomic_DNA"/>
</dbReference>
<comment type="caution">
    <text evidence="2">The sequence shown here is derived from an EMBL/GenBank/DDBJ whole genome shotgun (WGS) entry which is preliminary data.</text>
</comment>
<gene>
    <name evidence="2" type="ORF">ENS31_13730</name>
</gene>
<proteinExistence type="predicted"/>
<accession>A0A7V2ZMK2</accession>
<sequence>MNLSEIAQLPKSESVYIFENEKNPFEELYLKLRRKEKRLYSDEEVKLLPFASSLNPHKKEWDYRAKSFIRFKDYLKQFNEQLNILDLGCGNGWFSGELSKTFNHNFYCLDINFYELRQAARLFSGENIKYIYGDLFKMEIAKNSFDLIVLNSSVQYFESLNSLVKELIYTLKLEGEIHIIDSPFYEEEDLQSAKERTTSYYNSLGFPEMSAFYFHHTYKSLNDFNYQILYDPRSLKNRLLSLAFKSDSPFPWIKIKR</sequence>
<dbReference type="AlphaFoldDB" id="A0A7V2ZMK2"/>
<name>A0A7V2ZMK2_9BACT</name>
<evidence type="ECO:0000313" key="2">
    <source>
        <dbReference type="EMBL" id="HFI92573.1"/>
    </source>
</evidence>
<reference evidence="2" key="1">
    <citation type="journal article" date="2020" name="mSystems">
        <title>Genome- and Community-Level Interaction Insights into Carbon Utilization and Element Cycling Functions of Hydrothermarchaeota in Hydrothermal Sediment.</title>
        <authorList>
            <person name="Zhou Z."/>
            <person name="Liu Y."/>
            <person name="Xu W."/>
            <person name="Pan J."/>
            <person name="Luo Z.H."/>
            <person name="Li M."/>
        </authorList>
    </citation>
    <scope>NUCLEOTIDE SEQUENCE [LARGE SCALE GENOMIC DNA]</scope>
    <source>
        <strain evidence="2">SpSt-479</strain>
    </source>
</reference>
<dbReference type="SUPFAM" id="SSF53335">
    <property type="entry name" value="S-adenosyl-L-methionine-dependent methyltransferases"/>
    <property type="match status" value="1"/>
</dbReference>
<dbReference type="Pfam" id="PF08241">
    <property type="entry name" value="Methyltransf_11"/>
    <property type="match status" value="1"/>
</dbReference>
<dbReference type="GO" id="GO:0008757">
    <property type="term" value="F:S-adenosylmethionine-dependent methyltransferase activity"/>
    <property type="evidence" value="ECO:0007669"/>
    <property type="project" value="InterPro"/>
</dbReference>
<dbReference type="InterPro" id="IPR013216">
    <property type="entry name" value="Methyltransf_11"/>
</dbReference>
<evidence type="ECO:0000259" key="1">
    <source>
        <dbReference type="Pfam" id="PF08241"/>
    </source>
</evidence>
<keyword evidence="2" id="KW-0808">Transferase</keyword>